<dbReference type="CDD" id="cd00207">
    <property type="entry name" value="fer2"/>
    <property type="match status" value="1"/>
</dbReference>
<dbReference type="AlphaFoldDB" id="A0AAD1BY82"/>
<dbReference type="CDD" id="cd06185">
    <property type="entry name" value="PDR_like"/>
    <property type="match status" value="1"/>
</dbReference>
<gene>
    <name evidence="9" type="ORF">KF707C_16670</name>
</gene>
<dbReference type="SUPFAM" id="SSF63380">
    <property type="entry name" value="Riboflavin synthase domain-like"/>
    <property type="match status" value="1"/>
</dbReference>
<evidence type="ECO:0000256" key="6">
    <source>
        <dbReference type="ARBA" id="ARBA00023014"/>
    </source>
</evidence>
<dbReference type="KEGG" id="pfuw:KF707C_16670"/>
<keyword evidence="5" id="KW-0408">Iron</keyword>
<dbReference type="PROSITE" id="PS00197">
    <property type="entry name" value="2FE2S_FER_1"/>
    <property type="match status" value="1"/>
</dbReference>
<evidence type="ECO:0000256" key="4">
    <source>
        <dbReference type="ARBA" id="ARBA00023002"/>
    </source>
</evidence>
<dbReference type="GO" id="GO:0051537">
    <property type="term" value="F:2 iron, 2 sulfur cluster binding"/>
    <property type="evidence" value="ECO:0007669"/>
    <property type="project" value="UniProtKB-KW"/>
</dbReference>
<keyword evidence="2" id="KW-0001">2Fe-2S</keyword>
<dbReference type="SUPFAM" id="SSF54292">
    <property type="entry name" value="2Fe-2S ferredoxin-like"/>
    <property type="match status" value="1"/>
</dbReference>
<dbReference type="PROSITE" id="PS51384">
    <property type="entry name" value="FAD_FR"/>
    <property type="match status" value="1"/>
</dbReference>
<keyword evidence="3" id="KW-0479">Metal-binding</keyword>
<evidence type="ECO:0000259" key="7">
    <source>
        <dbReference type="PROSITE" id="PS51085"/>
    </source>
</evidence>
<dbReference type="PANTHER" id="PTHR47354">
    <property type="entry name" value="NADH OXIDOREDUCTASE HCR"/>
    <property type="match status" value="1"/>
</dbReference>
<dbReference type="InterPro" id="IPR017938">
    <property type="entry name" value="Riboflavin_synthase-like_b-brl"/>
</dbReference>
<dbReference type="GO" id="GO:0016491">
    <property type="term" value="F:oxidoreductase activity"/>
    <property type="evidence" value="ECO:0007669"/>
    <property type="project" value="UniProtKB-KW"/>
</dbReference>
<dbReference type="InterPro" id="IPR036010">
    <property type="entry name" value="2Fe-2S_ferredoxin-like_sf"/>
</dbReference>
<organism evidence="9 10">
    <name type="scientific">Metapseudomonas furukawaii</name>
    <name type="common">Pseudomonas furukawaii</name>
    <dbReference type="NCBI Taxonomy" id="1149133"/>
    <lineage>
        <taxon>Bacteria</taxon>
        <taxon>Pseudomonadati</taxon>
        <taxon>Pseudomonadota</taxon>
        <taxon>Gammaproteobacteria</taxon>
        <taxon>Pseudomonadales</taxon>
        <taxon>Pseudomonadaceae</taxon>
        <taxon>Metapseudomonas</taxon>
    </lineage>
</organism>
<dbReference type="InterPro" id="IPR001041">
    <property type="entry name" value="2Fe-2S_ferredoxin-type"/>
</dbReference>
<keyword evidence="4" id="KW-0560">Oxidoreductase</keyword>
<dbReference type="Pfam" id="PF00111">
    <property type="entry name" value="Fer2"/>
    <property type="match status" value="1"/>
</dbReference>
<accession>A0AAD1BY82</accession>
<dbReference type="PRINTS" id="PR00409">
    <property type="entry name" value="PHDIOXRDTASE"/>
</dbReference>
<dbReference type="PROSITE" id="PS51085">
    <property type="entry name" value="2FE2S_FER_2"/>
    <property type="match status" value="1"/>
</dbReference>
<evidence type="ECO:0000256" key="5">
    <source>
        <dbReference type="ARBA" id="ARBA00023004"/>
    </source>
</evidence>
<dbReference type="InterPro" id="IPR039261">
    <property type="entry name" value="FNR_nucleotide-bd"/>
</dbReference>
<dbReference type="Proteomes" id="UP000218554">
    <property type="component" value="Chromosome"/>
</dbReference>
<dbReference type="InterPro" id="IPR006058">
    <property type="entry name" value="2Fe2S_fd_BS"/>
</dbReference>
<reference evidence="10" key="1">
    <citation type="submission" date="2015-05" db="EMBL/GenBank/DDBJ databases">
        <title>Draft genome sequencing of a biphenyl-degrading bacterium, Pseudomonas balearica KF707 (=NBRC110670).</title>
        <authorList>
            <person name="Kimura N."/>
            <person name="Hirose J."/>
            <person name="Watanabe T."/>
            <person name="Suenaga H."/>
            <person name="Fujihara H."/>
            <person name="Noguchi M."/>
            <person name="Hashimoto M."/>
            <person name="Shimodaira J."/>
            <person name="Tsuchikane K."/>
            <person name="Hosoyama A."/>
            <person name="Yamazoe A."/>
            <person name="Fujita N."/>
            <person name="Furukawa K."/>
        </authorList>
    </citation>
    <scope>NUCLEOTIDE SEQUENCE [LARGE SCALE GENOMIC DNA]</scope>
    <source>
        <strain evidence="10">DSM 10086 / NBRC 110670 / KF707</strain>
    </source>
</reference>
<proteinExistence type="predicted"/>
<evidence type="ECO:0000256" key="3">
    <source>
        <dbReference type="ARBA" id="ARBA00022723"/>
    </source>
</evidence>
<evidence type="ECO:0000259" key="8">
    <source>
        <dbReference type="PROSITE" id="PS51384"/>
    </source>
</evidence>
<feature type="domain" description="2Fe-2S ferredoxin-type" evidence="7">
    <location>
        <begin position="234"/>
        <end position="319"/>
    </location>
</feature>
<evidence type="ECO:0000256" key="1">
    <source>
        <dbReference type="ARBA" id="ARBA00022630"/>
    </source>
</evidence>
<keyword evidence="6" id="KW-0411">Iron-sulfur</keyword>
<dbReference type="Gene3D" id="2.40.30.10">
    <property type="entry name" value="Translation factors"/>
    <property type="match status" value="1"/>
</dbReference>
<reference evidence="9 10" key="2">
    <citation type="journal article" date="2017" name="Int. J. Syst. Evol. Microbiol.">
        <title>Pseudomonas furukawaii sp. nov., a polychlorinated biphenyl-degrading bacterium isolated from biphenyl-contaminated soil in Japan.</title>
        <authorList>
            <person name="Kimura N."/>
            <person name="Watanabe T."/>
            <person name="Suenaga H."/>
            <person name="Fujihara H."/>
            <person name="Futagami T."/>
            <person name="Goto M."/>
            <person name="Hanada S."/>
            <person name="Hirose J."/>
        </authorList>
    </citation>
    <scope>NUCLEOTIDE SEQUENCE [LARGE SCALE GENOMIC DNA]</scope>
    <source>
        <strain evidence="10">DSM 10086 / NBRC 110670 / KF707</strain>
    </source>
</reference>
<evidence type="ECO:0000313" key="10">
    <source>
        <dbReference type="Proteomes" id="UP000218554"/>
    </source>
</evidence>
<name>A0AAD1BY82_METFU</name>
<dbReference type="EMBL" id="AP014862">
    <property type="protein sequence ID" value="BAU73355.1"/>
    <property type="molecule type" value="Genomic_DNA"/>
</dbReference>
<sequence>MTHNNTVTAFVHTLRFEAEGIISVELRPQGDQVFAPFTPGSHIDLHLGNGLVRSYSLFNSPEDSGRYVVGILRDRNSRGGSAYVHQNLRVGMPLTISLPRNHFQLDEGAGHTVLVAGGIGVTPIYCMFNRLRALGRSVELLYCARSRKEAAFVAELAAVTDVPVKLHFDDEQGGPIDLRAFLAERPSSAHFYCCGPTPMIEAFENLCESLGHGNVHVERFAAAPQAPTAPQGSYEVQLARSAKVIEVPSGKSLLDALLESGIEVDCSCREGVCGACETAVLEGEPDHRDGVLTKAEKAANRTMMVCVSGCKGSRLVLDL</sequence>
<dbReference type="SUPFAM" id="SSF52343">
    <property type="entry name" value="Ferredoxin reductase-like, C-terminal NADP-linked domain"/>
    <property type="match status" value="1"/>
</dbReference>
<evidence type="ECO:0000313" key="9">
    <source>
        <dbReference type="EMBL" id="BAU73355.1"/>
    </source>
</evidence>
<evidence type="ECO:0000256" key="2">
    <source>
        <dbReference type="ARBA" id="ARBA00022714"/>
    </source>
</evidence>
<dbReference type="InterPro" id="IPR012675">
    <property type="entry name" value="Beta-grasp_dom_sf"/>
</dbReference>
<dbReference type="PANTHER" id="PTHR47354:SF1">
    <property type="entry name" value="CARNITINE MONOOXYGENASE REDUCTASE SUBUNIT"/>
    <property type="match status" value="1"/>
</dbReference>
<dbReference type="Pfam" id="PF00175">
    <property type="entry name" value="NAD_binding_1"/>
    <property type="match status" value="1"/>
</dbReference>
<dbReference type="Gene3D" id="3.40.50.80">
    <property type="entry name" value="Nucleotide-binding domain of ferredoxin-NADP reductase (FNR) module"/>
    <property type="match status" value="1"/>
</dbReference>
<dbReference type="RefSeq" id="WP_003452740.1">
    <property type="nucleotide sequence ID" value="NZ_AJMR01000179.1"/>
</dbReference>
<protein>
    <submittedName>
        <fullName evidence="9">Flavodoxin reductase (Ferredoxin-NADPH reductases) family 1</fullName>
    </submittedName>
</protein>
<keyword evidence="1" id="KW-0285">Flavoprotein</keyword>
<dbReference type="Gene3D" id="3.10.20.30">
    <property type="match status" value="1"/>
</dbReference>
<feature type="domain" description="FAD-binding FR-type" evidence="8">
    <location>
        <begin position="4"/>
        <end position="106"/>
    </location>
</feature>
<dbReference type="InterPro" id="IPR017927">
    <property type="entry name" value="FAD-bd_FR_type"/>
</dbReference>
<dbReference type="InterPro" id="IPR050415">
    <property type="entry name" value="MRET"/>
</dbReference>
<keyword evidence="10" id="KW-1185">Reference proteome</keyword>
<dbReference type="GO" id="GO:0046872">
    <property type="term" value="F:metal ion binding"/>
    <property type="evidence" value="ECO:0007669"/>
    <property type="project" value="UniProtKB-KW"/>
</dbReference>
<dbReference type="InterPro" id="IPR001433">
    <property type="entry name" value="OxRdtase_FAD/NAD-bd"/>
</dbReference>